<evidence type="ECO:0000313" key="7">
    <source>
        <dbReference type="Proteomes" id="UP000600946"/>
    </source>
</evidence>
<dbReference type="RefSeq" id="WP_190026869.1">
    <property type="nucleotide sequence ID" value="NZ_BMUU01000003.1"/>
</dbReference>
<keyword evidence="3" id="KW-0804">Transcription</keyword>
<gene>
    <name evidence="6" type="ORF">GCM10010326_21160</name>
</gene>
<evidence type="ECO:0000256" key="3">
    <source>
        <dbReference type="ARBA" id="ARBA00023163"/>
    </source>
</evidence>
<dbReference type="PANTHER" id="PTHR30055:SF234">
    <property type="entry name" value="HTH-TYPE TRANSCRIPTIONAL REGULATOR BETI"/>
    <property type="match status" value="1"/>
</dbReference>
<dbReference type="InterPro" id="IPR050109">
    <property type="entry name" value="HTH-type_TetR-like_transc_reg"/>
</dbReference>
<keyword evidence="2 4" id="KW-0238">DNA-binding</keyword>
<dbReference type="InterPro" id="IPR001647">
    <property type="entry name" value="HTH_TetR"/>
</dbReference>
<keyword evidence="7" id="KW-1185">Reference proteome</keyword>
<feature type="DNA-binding region" description="H-T-H motif" evidence="4">
    <location>
        <begin position="43"/>
        <end position="62"/>
    </location>
</feature>
<protein>
    <submittedName>
        <fullName evidence="6">TetR family transcriptional regulator</fullName>
    </submittedName>
</protein>
<reference evidence="7" key="1">
    <citation type="journal article" date="2019" name="Int. J. Syst. Evol. Microbiol.">
        <title>The Global Catalogue of Microorganisms (GCM) 10K type strain sequencing project: providing services to taxonomists for standard genome sequencing and annotation.</title>
        <authorList>
            <consortium name="The Broad Institute Genomics Platform"/>
            <consortium name="The Broad Institute Genome Sequencing Center for Infectious Disease"/>
            <person name="Wu L."/>
            <person name="Ma J."/>
        </authorList>
    </citation>
    <scope>NUCLEOTIDE SEQUENCE [LARGE SCALE GENOMIC DNA]</scope>
    <source>
        <strain evidence="7">JCM 4594</strain>
    </source>
</reference>
<dbReference type="Pfam" id="PF00440">
    <property type="entry name" value="TetR_N"/>
    <property type="match status" value="1"/>
</dbReference>
<evidence type="ECO:0000256" key="4">
    <source>
        <dbReference type="PROSITE-ProRule" id="PRU00335"/>
    </source>
</evidence>
<dbReference type="PROSITE" id="PS50977">
    <property type="entry name" value="HTH_TETR_2"/>
    <property type="match status" value="1"/>
</dbReference>
<evidence type="ECO:0000259" key="5">
    <source>
        <dbReference type="PROSITE" id="PS50977"/>
    </source>
</evidence>
<evidence type="ECO:0000313" key="6">
    <source>
        <dbReference type="EMBL" id="GGY27373.1"/>
    </source>
</evidence>
<accession>A0ABQ2ZZ00</accession>
<keyword evidence="1" id="KW-0805">Transcription regulation</keyword>
<evidence type="ECO:0000256" key="1">
    <source>
        <dbReference type="ARBA" id="ARBA00023015"/>
    </source>
</evidence>
<dbReference type="InterPro" id="IPR036271">
    <property type="entry name" value="Tet_transcr_reg_TetR-rel_C_sf"/>
</dbReference>
<name>A0ABQ2ZZ00_9ACTN</name>
<proteinExistence type="predicted"/>
<organism evidence="6 7">
    <name type="scientific">Streptomyces xanthochromogenes</name>
    <dbReference type="NCBI Taxonomy" id="67384"/>
    <lineage>
        <taxon>Bacteria</taxon>
        <taxon>Bacillati</taxon>
        <taxon>Actinomycetota</taxon>
        <taxon>Actinomycetes</taxon>
        <taxon>Kitasatosporales</taxon>
        <taxon>Streptomycetaceae</taxon>
        <taxon>Streptomyces</taxon>
    </lineage>
</organism>
<feature type="domain" description="HTH tetR-type" evidence="5">
    <location>
        <begin position="20"/>
        <end position="80"/>
    </location>
</feature>
<dbReference type="SUPFAM" id="SSF46689">
    <property type="entry name" value="Homeodomain-like"/>
    <property type="match status" value="1"/>
</dbReference>
<dbReference type="GeneID" id="96290106"/>
<comment type="caution">
    <text evidence="6">The sequence shown here is derived from an EMBL/GenBank/DDBJ whole genome shotgun (WGS) entry which is preliminary data.</text>
</comment>
<dbReference type="Gene3D" id="1.10.357.10">
    <property type="entry name" value="Tetracycline Repressor, domain 2"/>
    <property type="match status" value="1"/>
</dbReference>
<dbReference type="InterPro" id="IPR009057">
    <property type="entry name" value="Homeodomain-like_sf"/>
</dbReference>
<evidence type="ECO:0000256" key="2">
    <source>
        <dbReference type="ARBA" id="ARBA00023125"/>
    </source>
</evidence>
<dbReference type="SUPFAM" id="SSF48498">
    <property type="entry name" value="Tetracyclin repressor-like, C-terminal domain"/>
    <property type="match status" value="1"/>
</dbReference>
<sequence>MADESSVTLVATSRRERNKQRMRGRIFSAALSLFAEKGFEQTTIDDITERADVARGTFFNHFQHKEELITTWSNQRRERLEDKLQQEVLTEADVSRTLGRCMTALVDINDGEAAELNQVMLMCWVRAGLPISEHPYTAEVFADVIRTGVARGQIRADTEPMQVGHLLRDAYLGALFRLCRSDAKDVDLGVELQRVLDIVLPGILSDSPHRPA</sequence>
<dbReference type="Proteomes" id="UP000600946">
    <property type="component" value="Unassembled WGS sequence"/>
</dbReference>
<dbReference type="PRINTS" id="PR00455">
    <property type="entry name" value="HTHTETR"/>
</dbReference>
<dbReference type="PANTHER" id="PTHR30055">
    <property type="entry name" value="HTH-TYPE TRANSCRIPTIONAL REGULATOR RUTR"/>
    <property type="match status" value="1"/>
</dbReference>
<dbReference type="EMBL" id="BMUU01000003">
    <property type="protein sequence ID" value="GGY27373.1"/>
    <property type="molecule type" value="Genomic_DNA"/>
</dbReference>